<keyword evidence="4" id="KW-0472">Membrane</keyword>
<dbReference type="InterPro" id="IPR041885">
    <property type="entry name" value="MAN1_winged_helix_dom"/>
</dbReference>
<evidence type="ECO:0000256" key="5">
    <source>
        <dbReference type="ARBA" id="ARBA00023242"/>
    </source>
</evidence>
<dbReference type="GO" id="GO:0071763">
    <property type="term" value="P:nuclear membrane organization"/>
    <property type="evidence" value="ECO:0007669"/>
    <property type="project" value="TreeGrafter"/>
</dbReference>
<proteinExistence type="predicted"/>
<keyword evidence="7" id="KW-1185">Reference proteome</keyword>
<dbReference type="PANTHER" id="PTHR47808">
    <property type="entry name" value="INNER NUCLEAR MEMBRANE PROTEIN HEH2-RELATED"/>
    <property type="match status" value="1"/>
</dbReference>
<name>A0A9D5BT53_9LILI</name>
<dbReference type="GO" id="GO:0005783">
    <property type="term" value="C:endoplasmic reticulum"/>
    <property type="evidence" value="ECO:0007669"/>
    <property type="project" value="TreeGrafter"/>
</dbReference>
<accession>A0A9D5BT53</accession>
<keyword evidence="2" id="KW-0812">Transmembrane</keyword>
<reference evidence="6 7" key="1">
    <citation type="journal article" date="2022" name="Hortic Res">
        <title>The genome of Dioscorea zingiberensis sheds light on the biosynthesis, origin and evolution of the medicinally important diosgenin saponins.</title>
        <authorList>
            <person name="Li Y."/>
            <person name="Tan C."/>
            <person name="Li Z."/>
            <person name="Guo J."/>
            <person name="Li S."/>
            <person name="Chen X."/>
            <person name="Wang C."/>
            <person name="Dai X."/>
            <person name="Yang H."/>
            <person name="Song W."/>
            <person name="Hou L."/>
            <person name="Xu J."/>
            <person name="Tong Z."/>
            <person name="Xu A."/>
            <person name="Yuan X."/>
            <person name="Wang W."/>
            <person name="Yang Q."/>
            <person name="Chen L."/>
            <person name="Sun Z."/>
            <person name="Wang K."/>
            <person name="Pan B."/>
            <person name="Chen J."/>
            <person name="Bao Y."/>
            <person name="Liu F."/>
            <person name="Qi X."/>
            <person name="Gang D.R."/>
            <person name="Wen J."/>
            <person name="Li J."/>
        </authorList>
    </citation>
    <scope>NUCLEOTIDE SEQUENCE [LARGE SCALE GENOMIC DNA]</scope>
    <source>
        <strain evidence="6">Dzin_1.0</strain>
    </source>
</reference>
<keyword evidence="5" id="KW-0539">Nucleus</keyword>
<evidence type="ECO:0000313" key="7">
    <source>
        <dbReference type="Proteomes" id="UP001085076"/>
    </source>
</evidence>
<gene>
    <name evidence="6" type="ORF">J5N97_001802</name>
</gene>
<dbReference type="OrthoDB" id="341403at2759"/>
<comment type="caution">
    <text evidence="6">The sequence shown here is derived from an EMBL/GenBank/DDBJ whole genome shotgun (WGS) entry which is preliminary data.</text>
</comment>
<dbReference type="InterPro" id="IPR044780">
    <property type="entry name" value="Heh2/Src1"/>
</dbReference>
<dbReference type="GO" id="GO:0034399">
    <property type="term" value="C:nuclear periphery"/>
    <property type="evidence" value="ECO:0007669"/>
    <property type="project" value="TreeGrafter"/>
</dbReference>
<dbReference type="EMBL" id="JAGGNH010000087">
    <property type="protein sequence ID" value="KAJ0960352.1"/>
    <property type="molecule type" value="Genomic_DNA"/>
</dbReference>
<dbReference type="PANTHER" id="PTHR47808:SF2">
    <property type="entry name" value="LEM DOMAIN-CONTAINING PROTEIN 2"/>
    <property type="match status" value="1"/>
</dbReference>
<dbReference type="AlphaFoldDB" id="A0A9D5BT53"/>
<keyword evidence="3" id="KW-1133">Transmembrane helix</keyword>
<protein>
    <submittedName>
        <fullName evidence="6">Uncharacterized protein</fullName>
    </submittedName>
</protein>
<evidence type="ECO:0000256" key="3">
    <source>
        <dbReference type="ARBA" id="ARBA00022989"/>
    </source>
</evidence>
<dbReference type="Proteomes" id="UP001085076">
    <property type="component" value="Unassembled WGS sequence"/>
</dbReference>
<dbReference type="Gene3D" id="1.10.10.1180">
    <property type="entry name" value="MAN1, winged-helix domain"/>
    <property type="match status" value="1"/>
</dbReference>
<evidence type="ECO:0000256" key="2">
    <source>
        <dbReference type="ARBA" id="ARBA00022692"/>
    </source>
</evidence>
<organism evidence="6 7">
    <name type="scientific">Dioscorea zingiberensis</name>
    <dbReference type="NCBI Taxonomy" id="325984"/>
    <lineage>
        <taxon>Eukaryota</taxon>
        <taxon>Viridiplantae</taxon>
        <taxon>Streptophyta</taxon>
        <taxon>Embryophyta</taxon>
        <taxon>Tracheophyta</taxon>
        <taxon>Spermatophyta</taxon>
        <taxon>Magnoliopsida</taxon>
        <taxon>Liliopsida</taxon>
        <taxon>Dioscoreales</taxon>
        <taxon>Dioscoreaceae</taxon>
        <taxon>Dioscorea</taxon>
    </lineage>
</organism>
<evidence type="ECO:0000256" key="4">
    <source>
        <dbReference type="ARBA" id="ARBA00023136"/>
    </source>
</evidence>
<comment type="subcellular location">
    <subcellularLocation>
        <location evidence="1">Nucleus inner membrane</location>
    </subcellularLocation>
</comment>
<evidence type="ECO:0000313" key="6">
    <source>
        <dbReference type="EMBL" id="KAJ0960352.1"/>
    </source>
</evidence>
<sequence length="170" mass="19738">MFVIHMLSFCVGKLDKHGSVIMTIFMVPEADILNNLNENKLKKHVDSKDGTFEFGKSKAMENIERSLETRSHIFGKLLKPELDSLLYVCEILEDNATMVKNSKSGDEKWVVASWYHLLLPRERKDAKIWKKVEELILEDSRISQYPKLIKGESKIVLEWQVTQRIPAKFC</sequence>
<evidence type="ECO:0000256" key="1">
    <source>
        <dbReference type="ARBA" id="ARBA00004540"/>
    </source>
</evidence>
<dbReference type="GO" id="GO:0003682">
    <property type="term" value="F:chromatin binding"/>
    <property type="evidence" value="ECO:0007669"/>
    <property type="project" value="InterPro"/>
</dbReference>
<dbReference type="GO" id="GO:0005637">
    <property type="term" value="C:nuclear inner membrane"/>
    <property type="evidence" value="ECO:0007669"/>
    <property type="project" value="UniProtKB-SubCell"/>
</dbReference>